<gene>
    <name evidence="2" type="ORF">MHBO_001578</name>
</gene>
<feature type="coiled-coil region" evidence="1">
    <location>
        <begin position="22"/>
        <end position="49"/>
    </location>
</feature>
<dbReference type="EMBL" id="JBDODL010000408">
    <property type="protein sequence ID" value="MES1919813.1"/>
    <property type="molecule type" value="Genomic_DNA"/>
</dbReference>
<evidence type="ECO:0000313" key="2">
    <source>
        <dbReference type="EMBL" id="MES1919813.1"/>
    </source>
</evidence>
<dbReference type="Gene3D" id="1.10.287.1490">
    <property type="match status" value="2"/>
</dbReference>
<evidence type="ECO:0000313" key="3">
    <source>
        <dbReference type="Proteomes" id="UP001439008"/>
    </source>
</evidence>
<accession>A0ABV2AJI1</accession>
<dbReference type="Proteomes" id="UP001439008">
    <property type="component" value="Unassembled WGS sequence"/>
</dbReference>
<dbReference type="SUPFAM" id="SSF57997">
    <property type="entry name" value="Tropomyosin"/>
    <property type="match status" value="1"/>
</dbReference>
<organism evidence="2 3">
    <name type="scientific">Bonamia ostreae</name>
    <dbReference type="NCBI Taxonomy" id="126728"/>
    <lineage>
        <taxon>Eukaryota</taxon>
        <taxon>Sar</taxon>
        <taxon>Rhizaria</taxon>
        <taxon>Endomyxa</taxon>
        <taxon>Ascetosporea</taxon>
        <taxon>Haplosporida</taxon>
        <taxon>Bonamia</taxon>
    </lineage>
</organism>
<feature type="coiled-coil region" evidence="1">
    <location>
        <begin position="369"/>
        <end position="467"/>
    </location>
</feature>
<sequence length="486" mass="55475">MEIVKGIHTAKAAESLNVMVQNKKLIADLERIESTLRTTQTELSESRRDYADQRDKFSDQQVNNAKVVSQWTSELEALRTEKKPLSDEIGELQSTCNNKDCELTTVRAELSEYKEKCGAADEKVKQLIADLRNASGYKNLYEESTSGFNTLRDNYNALAIELEAAKENVRNKADDLKKSRESSARLNSTLNTTKTELEGARTELENIRNRSLQLNSELDAAKKCKKRDDTELQKCRKSLQESDSSLDKSRRNVNKLNDDLRTVKQNLEDEREKCKTITATVNTLRSELERVKENYGIVNENLSQSRFKSSEVESQLASIRRELESNKNELQTTKTKLSTATGTVRNMEDKLRQTVAESTETSKMAQSTMTNNEQRITLLESNLKEAAELNKRLEYSNGEMLGQIQNLEKQIDILRNEKKKCEEDITRLNNALNKQASDHRAKCDELQSQCESQLVALRESVNTLKQENVRRDDQLRKSGETVSKLN</sequence>
<feature type="non-terminal residue" evidence="2">
    <location>
        <position position="486"/>
    </location>
</feature>
<protein>
    <submittedName>
        <fullName evidence="2">Uncharacterized protein</fullName>
    </submittedName>
</protein>
<name>A0ABV2AJI1_9EUKA</name>
<dbReference type="PANTHER" id="PTHR18937">
    <property type="entry name" value="STRUCTURAL MAINTENANCE OF CHROMOSOMES SMC FAMILY MEMBER"/>
    <property type="match status" value="1"/>
</dbReference>
<keyword evidence="1" id="KW-0175">Coiled coil</keyword>
<reference evidence="2 3" key="1">
    <citation type="journal article" date="2024" name="BMC Biol.">
        <title>Comparative genomics of Ascetosporea gives new insight into the evolutionary basis for animal parasitism in Rhizaria.</title>
        <authorList>
            <person name="Hiltunen Thoren M."/>
            <person name="Onut-Brannstrom I."/>
            <person name="Alfjorden A."/>
            <person name="Peckova H."/>
            <person name="Swords F."/>
            <person name="Hooper C."/>
            <person name="Holzer A.S."/>
            <person name="Bass D."/>
            <person name="Burki F."/>
        </authorList>
    </citation>
    <scope>NUCLEOTIDE SEQUENCE [LARGE SCALE GENOMIC DNA]</scope>
    <source>
        <strain evidence="2">20-A016</strain>
    </source>
</reference>
<keyword evidence="3" id="KW-1185">Reference proteome</keyword>
<comment type="caution">
    <text evidence="2">The sequence shown here is derived from an EMBL/GenBank/DDBJ whole genome shotgun (WGS) entry which is preliminary data.</text>
</comment>
<feature type="coiled-coil region" evidence="1">
    <location>
        <begin position="110"/>
        <end position="340"/>
    </location>
</feature>
<proteinExistence type="predicted"/>
<evidence type="ECO:0000256" key="1">
    <source>
        <dbReference type="SAM" id="Coils"/>
    </source>
</evidence>